<comment type="caution">
    <text evidence="2">The sequence shown here is derived from an EMBL/GenBank/DDBJ whole genome shotgun (WGS) entry which is preliminary data.</text>
</comment>
<proteinExistence type="predicted"/>
<keyword evidence="1" id="KW-0732">Signal</keyword>
<dbReference type="EMBL" id="JBHSUA010000019">
    <property type="protein sequence ID" value="MFC6397257.1"/>
    <property type="molecule type" value="Genomic_DNA"/>
</dbReference>
<dbReference type="Gene3D" id="3.40.190.10">
    <property type="entry name" value="Periplasmic binding protein-like II"/>
    <property type="match status" value="2"/>
</dbReference>
<dbReference type="SUPFAM" id="SSF53850">
    <property type="entry name" value="Periplasmic binding protein-like II"/>
    <property type="match status" value="1"/>
</dbReference>
<sequence>MQRRSLLLGSLGITASAVVSACSNGGSGSASVAVSDASDAFGYQETGLPITTKPLPLKFSGTKSALAPKYETMSLVQQWKKDTNIDITWDNLPETVYQEKKNLMLASGDLPDALFNTGLSDAEIVANGTNGTLIPLEGLIDTHAPNLKAIFDKRPDIKSAMTASDGHIYTLPAVEELGILPYPNFLYINKKWLDEAGLPVPTTMAELKAALVAFKKRGSNVIPLSFRTDSFCANPHDLIAAVGGVPDNNDHRIVQDDKVVFTAATDGWKAGVKELGQWYKEGLIDSESFSQDDAAYLAKGKATPQVLGAFFWWESKEAVGADRNDDYVLVGVLKGNDGTQRASVANNQEINRGAFAITRANKYPNATMRWVDRLYDPAMSAQTSWGPIGTTLEKDAQGILVQIPAKAGESEGERRQKVAPGGPKVTTAEDFEKVVAPEPRAKERQEICKKYFEPYKANDKFPPVLLSNEELEQVTDPVTDINTLVKEKFATWVVKGTIDSEWDAYVAKLKSIGIDEVTGVYQQAYDRFKSQQG</sequence>
<dbReference type="Proteomes" id="UP001596266">
    <property type="component" value="Unassembled WGS sequence"/>
</dbReference>
<feature type="signal peptide" evidence="1">
    <location>
        <begin position="1"/>
        <end position="21"/>
    </location>
</feature>
<evidence type="ECO:0000313" key="2">
    <source>
        <dbReference type="EMBL" id="MFC6397257.1"/>
    </source>
</evidence>
<dbReference type="PANTHER" id="PTHR43649:SF12">
    <property type="entry name" value="DIACETYLCHITOBIOSE BINDING PROTEIN DASA"/>
    <property type="match status" value="1"/>
</dbReference>
<organism evidence="2 3">
    <name type="scientific">Luteococcus sanguinis</name>
    <dbReference type="NCBI Taxonomy" id="174038"/>
    <lineage>
        <taxon>Bacteria</taxon>
        <taxon>Bacillati</taxon>
        <taxon>Actinomycetota</taxon>
        <taxon>Actinomycetes</taxon>
        <taxon>Propionibacteriales</taxon>
        <taxon>Propionibacteriaceae</taxon>
        <taxon>Luteococcus</taxon>
    </lineage>
</organism>
<accession>A0ABW1X531</accession>
<evidence type="ECO:0000313" key="3">
    <source>
        <dbReference type="Proteomes" id="UP001596266"/>
    </source>
</evidence>
<dbReference type="Pfam" id="PF01547">
    <property type="entry name" value="SBP_bac_1"/>
    <property type="match status" value="1"/>
</dbReference>
<protein>
    <submittedName>
        <fullName evidence="2">Extracellular solute-binding protein</fullName>
    </submittedName>
</protein>
<dbReference type="PANTHER" id="PTHR43649">
    <property type="entry name" value="ARABINOSE-BINDING PROTEIN-RELATED"/>
    <property type="match status" value="1"/>
</dbReference>
<dbReference type="InterPro" id="IPR050490">
    <property type="entry name" value="Bact_solute-bd_prot1"/>
</dbReference>
<dbReference type="InterPro" id="IPR006059">
    <property type="entry name" value="SBP"/>
</dbReference>
<dbReference type="RefSeq" id="WP_343886503.1">
    <property type="nucleotide sequence ID" value="NZ_BAAAKI010000016.1"/>
</dbReference>
<keyword evidence="3" id="KW-1185">Reference proteome</keyword>
<feature type="chain" id="PRO_5045103317" evidence="1">
    <location>
        <begin position="22"/>
        <end position="533"/>
    </location>
</feature>
<reference evidence="3" key="1">
    <citation type="journal article" date="2019" name="Int. J. Syst. Evol. Microbiol.">
        <title>The Global Catalogue of Microorganisms (GCM) 10K type strain sequencing project: providing services to taxonomists for standard genome sequencing and annotation.</title>
        <authorList>
            <consortium name="The Broad Institute Genomics Platform"/>
            <consortium name="The Broad Institute Genome Sequencing Center for Infectious Disease"/>
            <person name="Wu L."/>
            <person name="Ma J."/>
        </authorList>
    </citation>
    <scope>NUCLEOTIDE SEQUENCE [LARGE SCALE GENOMIC DNA]</scope>
    <source>
        <strain evidence="3">CGMCC 1.15277</strain>
    </source>
</reference>
<evidence type="ECO:0000256" key="1">
    <source>
        <dbReference type="SAM" id="SignalP"/>
    </source>
</evidence>
<gene>
    <name evidence="2" type="ORF">ACFP57_09730</name>
</gene>
<dbReference type="PROSITE" id="PS51257">
    <property type="entry name" value="PROKAR_LIPOPROTEIN"/>
    <property type="match status" value="1"/>
</dbReference>
<name>A0ABW1X531_9ACTN</name>